<sequence>MSLLSFNLFDHCSSDSEEAIGSDFLEKESDVCGVNEVTGLPLLSSGVKGCSGAIDVAGNPRGSDFTSLSDLNPMIDTIPIVSDMTNGIDTSIDNDWMDNSSSIDSGFDDFGCSDISLFDSDW</sequence>
<reference evidence="2" key="1">
    <citation type="journal article" date="2019" name="Int. J. Syst. Evol. Microbiol.">
        <title>The Global Catalogue of Microorganisms (GCM) 10K type strain sequencing project: providing services to taxonomists for standard genome sequencing and annotation.</title>
        <authorList>
            <consortium name="The Broad Institute Genomics Platform"/>
            <consortium name="The Broad Institute Genome Sequencing Center for Infectious Disease"/>
            <person name="Wu L."/>
            <person name="Ma J."/>
        </authorList>
    </citation>
    <scope>NUCLEOTIDE SEQUENCE [LARGE SCALE GENOMIC DNA]</scope>
    <source>
        <strain evidence="2">KCTC 52449</strain>
    </source>
</reference>
<evidence type="ECO:0000313" key="2">
    <source>
        <dbReference type="Proteomes" id="UP001595477"/>
    </source>
</evidence>
<evidence type="ECO:0000313" key="1">
    <source>
        <dbReference type="EMBL" id="MFC3203278.1"/>
    </source>
</evidence>
<dbReference type="Proteomes" id="UP001595477">
    <property type="component" value="Unassembled WGS sequence"/>
</dbReference>
<proteinExistence type="predicted"/>
<dbReference type="EMBL" id="JBHRSX010000079">
    <property type="protein sequence ID" value="MFC3203278.1"/>
    <property type="molecule type" value="Genomic_DNA"/>
</dbReference>
<keyword evidence="2" id="KW-1185">Reference proteome</keyword>
<gene>
    <name evidence="1" type="ORF">ACFOEW_15810</name>
</gene>
<dbReference type="RefSeq" id="WP_123325966.1">
    <property type="nucleotide sequence ID" value="NZ_JBHRSX010000079.1"/>
</dbReference>
<accession>A0ABV7K1P2</accession>
<protein>
    <submittedName>
        <fullName evidence="1">Uncharacterized protein</fullName>
    </submittedName>
</protein>
<organism evidence="1 2">
    <name type="scientific">Alteromonas oceani</name>
    <dbReference type="NCBI Taxonomy" id="2071609"/>
    <lineage>
        <taxon>Bacteria</taxon>
        <taxon>Pseudomonadati</taxon>
        <taxon>Pseudomonadota</taxon>
        <taxon>Gammaproteobacteria</taxon>
        <taxon>Alteromonadales</taxon>
        <taxon>Alteromonadaceae</taxon>
        <taxon>Alteromonas/Salinimonas group</taxon>
        <taxon>Alteromonas</taxon>
    </lineage>
</organism>
<name>A0ABV7K1P2_9ALTE</name>
<comment type="caution">
    <text evidence="1">The sequence shown here is derived from an EMBL/GenBank/DDBJ whole genome shotgun (WGS) entry which is preliminary data.</text>
</comment>